<evidence type="ECO:0000256" key="1">
    <source>
        <dbReference type="PROSITE-ProRule" id="PRU00409"/>
    </source>
</evidence>
<feature type="domain" description="ATP-grasp" evidence="3">
    <location>
        <begin position="136"/>
        <end position="330"/>
    </location>
</feature>
<dbReference type="GO" id="GO:0046872">
    <property type="term" value="F:metal ion binding"/>
    <property type="evidence" value="ECO:0007669"/>
    <property type="project" value="InterPro"/>
</dbReference>
<keyword evidence="1" id="KW-0067">ATP-binding</keyword>
<organism evidence="4 5">
    <name type="scientific">Streptomyces scopuliridis RB72</name>
    <dbReference type="NCBI Taxonomy" id="1440053"/>
    <lineage>
        <taxon>Bacteria</taxon>
        <taxon>Bacillati</taxon>
        <taxon>Actinomycetota</taxon>
        <taxon>Actinomycetes</taxon>
        <taxon>Kitasatosporales</taxon>
        <taxon>Streptomycetaceae</taxon>
        <taxon>Streptomyces</taxon>
    </lineage>
</organism>
<dbReference type="RefSeq" id="WP_206300731.1">
    <property type="nucleotide sequence ID" value="NZ_AZSP01000303.1"/>
</dbReference>
<evidence type="ECO:0000256" key="2">
    <source>
        <dbReference type="SAM" id="MobiDB-lite"/>
    </source>
</evidence>
<gene>
    <name evidence="4" type="ORF">Y717_30980</name>
</gene>
<dbReference type="InterPro" id="IPR011761">
    <property type="entry name" value="ATP-grasp"/>
</dbReference>
<dbReference type="Proteomes" id="UP000245992">
    <property type="component" value="Unassembled WGS sequence"/>
</dbReference>
<comment type="caution">
    <text evidence="4">The sequence shown here is derived from an EMBL/GenBank/DDBJ whole genome shotgun (WGS) entry which is preliminary data.</text>
</comment>
<evidence type="ECO:0000259" key="3">
    <source>
        <dbReference type="PROSITE" id="PS50975"/>
    </source>
</evidence>
<reference evidence="4 5" key="1">
    <citation type="submission" date="2013-12" db="EMBL/GenBank/DDBJ databases">
        <title>Annotated genome of Streptomyces scopuliridis.</title>
        <authorList>
            <person name="Olson J.B."/>
        </authorList>
    </citation>
    <scope>NUCLEOTIDE SEQUENCE [LARGE SCALE GENOMIC DNA]</scope>
    <source>
        <strain evidence="4 5">RB72</strain>
    </source>
</reference>
<accession>A0A2T7SU66</accession>
<dbReference type="AlphaFoldDB" id="A0A2T7SU66"/>
<name>A0A2T7SU66_9ACTN</name>
<protein>
    <recommendedName>
        <fullName evidence="3">ATP-grasp domain-containing protein</fullName>
    </recommendedName>
</protein>
<keyword evidence="1" id="KW-0547">Nucleotide-binding</keyword>
<dbReference type="PROSITE" id="PS50975">
    <property type="entry name" value="ATP_GRASP"/>
    <property type="match status" value="1"/>
</dbReference>
<evidence type="ECO:0000313" key="5">
    <source>
        <dbReference type="Proteomes" id="UP000245992"/>
    </source>
</evidence>
<proteinExistence type="predicted"/>
<feature type="region of interest" description="Disordered" evidence="2">
    <location>
        <begin position="424"/>
        <end position="457"/>
    </location>
</feature>
<dbReference type="STRING" id="1440053.GCA_000718095_02034"/>
<dbReference type="EMBL" id="AZSP01000303">
    <property type="protein sequence ID" value="PVE06374.1"/>
    <property type="molecule type" value="Genomic_DNA"/>
</dbReference>
<dbReference type="SUPFAM" id="SSF56059">
    <property type="entry name" value="Glutathione synthetase ATP-binding domain-like"/>
    <property type="match status" value="1"/>
</dbReference>
<keyword evidence="5" id="KW-1185">Reference proteome</keyword>
<sequence length="457" mass="50336">MPSFDTRVPAVLMRLDRNPFHHGTLGAVRSLGRAGIEVHAVIEAARSPVGRSRYLRRAHLRPDHPTNLTEPSDLAEIQRLLLRIADRLTTPPVLIAMDDLSAIAVGRLRERLDGRYLLPEQPSGLPERVADKAELVGICGTLGIPHPRTVIPSGAEEAAAAAWSLGLPVVAKWSRPWLLPEGTGLRSTLVVRSPQEARELYGRSAEAGSRLLLQEFLPQGRDLDWFFHGYSGGGAECLIGAAGRKERSWPVGAGLTAVGRWLPNPAVERMARQMVSALGYRGILDLDFRLDTATGAYHLLDFNPRPGAQFRLFTDRSGTDVVRAQHLDLTGRTVPAQEAAHGRTFVVENYALLSFLASLRSSLLTPFRSWGVRRSGRGVSLPRSTEAAWFALDDPLPAYAMAVAWVLHVVRRGWRRLRRVLPGRRTAGSDRPRTSPVRQRGRGRNRANPRPPVSQAP</sequence>
<dbReference type="Gene3D" id="3.30.470.20">
    <property type="entry name" value="ATP-grasp fold, B domain"/>
    <property type="match status" value="1"/>
</dbReference>
<dbReference type="GO" id="GO:0005524">
    <property type="term" value="F:ATP binding"/>
    <property type="evidence" value="ECO:0007669"/>
    <property type="project" value="UniProtKB-UniRule"/>
</dbReference>
<evidence type="ECO:0000313" key="4">
    <source>
        <dbReference type="EMBL" id="PVE06374.1"/>
    </source>
</evidence>